<dbReference type="Pfam" id="PF05930">
    <property type="entry name" value="Phage_AlpA"/>
    <property type="match status" value="1"/>
</dbReference>
<dbReference type="InterPro" id="IPR010260">
    <property type="entry name" value="AlpA"/>
</dbReference>
<organism evidence="2">
    <name type="scientific">Xenorhabdus bovienii str. Intermedium</name>
    <dbReference type="NCBI Taxonomy" id="1379677"/>
    <lineage>
        <taxon>Bacteria</taxon>
        <taxon>Pseudomonadati</taxon>
        <taxon>Pseudomonadota</taxon>
        <taxon>Gammaproteobacteria</taxon>
        <taxon>Enterobacterales</taxon>
        <taxon>Morganellaceae</taxon>
        <taxon>Xenorhabdus</taxon>
    </lineage>
</organism>
<sequence>MAKQKNPRMKNTSPYPEIGNARKRHTADFLGISDSTLHRWIKDKKIPQPFELEDGFFVFDAAEIRKWVENKKSRRESIVI</sequence>
<dbReference type="Proteomes" id="UP000028480">
    <property type="component" value="Unassembled WGS sequence"/>
</dbReference>
<dbReference type="Gene3D" id="1.10.10.10">
    <property type="entry name" value="Winged helix-like DNA-binding domain superfamily/Winged helix DNA-binding domain"/>
    <property type="match status" value="1"/>
</dbReference>
<dbReference type="SUPFAM" id="SSF46955">
    <property type="entry name" value="Putative DNA-binding domain"/>
    <property type="match status" value="1"/>
</dbReference>
<dbReference type="HOGENOM" id="CLU_140176_11_1_6"/>
<name>A0A077QHI4_XENBV</name>
<gene>
    <name evidence="2" type="ORF">XBI1_2010044</name>
</gene>
<accession>A0A077QHI4</accession>
<dbReference type="RefSeq" id="WP_051875292.1">
    <property type="nucleotide sequence ID" value="NZ_CAWLWA010000145.1"/>
</dbReference>
<dbReference type="EMBL" id="CBTB010000115">
    <property type="protein sequence ID" value="CDH32600.1"/>
    <property type="molecule type" value="Genomic_DNA"/>
</dbReference>
<comment type="caution">
    <text evidence="2">The sequence shown here is derived from an EMBL/GenBank/DDBJ whole genome shotgun (WGS) entry which is preliminary data.</text>
</comment>
<dbReference type="InterPro" id="IPR009061">
    <property type="entry name" value="DNA-bd_dom_put_sf"/>
</dbReference>
<evidence type="ECO:0000256" key="1">
    <source>
        <dbReference type="SAM" id="MobiDB-lite"/>
    </source>
</evidence>
<dbReference type="InterPro" id="IPR036388">
    <property type="entry name" value="WH-like_DNA-bd_sf"/>
</dbReference>
<reference evidence="2" key="1">
    <citation type="submission" date="2013-07" db="EMBL/GenBank/DDBJ databases">
        <title>Sub-species coevolution in mutualistic symbiosis.</title>
        <authorList>
            <person name="Murfin K."/>
            <person name="Klassen J."/>
            <person name="Lee M."/>
            <person name="Forst S."/>
            <person name="Stock P."/>
            <person name="Goodrich-Blair H."/>
        </authorList>
    </citation>
    <scope>NUCLEOTIDE SEQUENCE [LARGE SCALE GENOMIC DNA]</scope>
    <source>
        <strain evidence="2">Intermedium</strain>
    </source>
</reference>
<dbReference type="AlphaFoldDB" id="A0A077QHI4"/>
<protein>
    <submittedName>
        <fullName evidence="2">Putative cytoplasmic protein (Modular protein)</fullName>
    </submittedName>
</protein>
<proteinExistence type="predicted"/>
<feature type="region of interest" description="Disordered" evidence="1">
    <location>
        <begin position="1"/>
        <end position="20"/>
    </location>
</feature>
<evidence type="ECO:0000313" key="2">
    <source>
        <dbReference type="EMBL" id="CDH32600.1"/>
    </source>
</evidence>